<dbReference type="Proteomes" id="UP000799766">
    <property type="component" value="Unassembled WGS sequence"/>
</dbReference>
<evidence type="ECO:0000256" key="2">
    <source>
        <dbReference type="SAM" id="MobiDB-lite"/>
    </source>
</evidence>
<dbReference type="PROSITE" id="PS50263">
    <property type="entry name" value="CN_HYDROLASE"/>
    <property type="match status" value="1"/>
</dbReference>
<dbReference type="PANTHER" id="PTHR46044:SF12">
    <property type="entry name" value="HYDROLASE"/>
    <property type="match status" value="1"/>
</dbReference>
<comment type="similarity">
    <text evidence="1">Belongs to the carbon-nitrogen hydrolase superfamily. Nitrilase family.</text>
</comment>
<dbReference type="InterPro" id="IPR044149">
    <property type="entry name" value="Nitrilases_CHs"/>
</dbReference>
<dbReference type="Pfam" id="PF00795">
    <property type="entry name" value="CN_hydrolase"/>
    <property type="match status" value="1"/>
</dbReference>
<keyword evidence="5" id="KW-1185">Reference proteome</keyword>
<dbReference type="OrthoDB" id="10250282at2759"/>
<dbReference type="SUPFAM" id="SSF56317">
    <property type="entry name" value="Carbon-nitrogen hydrolase"/>
    <property type="match status" value="2"/>
</dbReference>
<dbReference type="InterPro" id="IPR003010">
    <property type="entry name" value="C-N_Hydrolase"/>
</dbReference>
<sequence length="452" mass="49468">MPQKLKVAVVQARTLSTTAQTLAALEQTTRAAAASHVDLVLFPEAYLGGYPRTCTFGSAVGSRDPRGREQFLLYFHSAVDLGDTPAGAGDDWVERRLPVAKGAEFRGDGTREELERVARETGVFVATGLVERCGGSLYCAVVYVCPRAGVLGKRRKVMPTGMERLIWAQGSPKTLKAVATTIRGVRVTLAAAICWENYMPLLRQSLYAQNVGLYLAPTADARDTWLPLMRTVACEGRAFVLSANQAVRRKDLPAWIKLEKQEQKDVDGHAAHASFENIPSQTKTRRRSTVTVTEDQHEICWPMPSESKEHEATGANGLHQSSSAIDDDESQLTGSSHVRRRSSFMEEDTGHELALPMPRPSSKHRTSGSSHPHPTVFESDDDFVSRGGSCIVSPLGEVLRGPLWDDDDGMLTTEIDFEDCERGRLDLDVAGSYSRSDAFKLTVDGLDLSPPP</sequence>
<organism evidence="4 5">
    <name type="scientific">Lineolata rhizophorae</name>
    <dbReference type="NCBI Taxonomy" id="578093"/>
    <lineage>
        <taxon>Eukaryota</taxon>
        <taxon>Fungi</taxon>
        <taxon>Dikarya</taxon>
        <taxon>Ascomycota</taxon>
        <taxon>Pezizomycotina</taxon>
        <taxon>Dothideomycetes</taxon>
        <taxon>Dothideomycetes incertae sedis</taxon>
        <taxon>Lineolatales</taxon>
        <taxon>Lineolataceae</taxon>
        <taxon>Lineolata</taxon>
    </lineage>
</organism>
<evidence type="ECO:0000256" key="1">
    <source>
        <dbReference type="ARBA" id="ARBA00008129"/>
    </source>
</evidence>
<gene>
    <name evidence="4" type="ORF">BDY21DRAFT_329926</name>
</gene>
<dbReference type="FunFam" id="3.60.110.10:FF:000016">
    <property type="entry name" value="Nitrilase blr3397"/>
    <property type="match status" value="1"/>
</dbReference>
<protein>
    <submittedName>
        <fullName evidence="4">Carbon-nitrogen hydrolase</fullName>
    </submittedName>
</protein>
<feature type="region of interest" description="Disordered" evidence="2">
    <location>
        <begin position="267"/>
        <end position="381"/>
    </location>
</feature>
<reference evidence="4" key="1">
    <citation type="journal article" date="2020" name="Stud. Mycol.">
        <title>101 Dothideomycetes genomes: a test case for predicting lifestyles and emergence of pathogens.</title>
        <authorList>
            <person name="Haridas S."/>
            <person name="Albert R."/>
            <person name="Binder M."/>
            <person name="Bloem J."/>
            <person name="Labutti K."/>
            <person name="Salamov A."/>
            <person name="Andreopoulos B."/>
            <person name="Baker S."/>
            <person name="Barry K."/>
            <person name="Bills G."/>
            <person name="Bluhm B."/>
            <person name="Cannon C."/>
            <person name="Castanera R."/>
            <person name="Culley D."/>
            <person name="Daum C."/>
            <person name="Ezra D."/>
            <person name="Gonzalez J."/>
            <person name="Henrissat B."/>
            <person name="Kuo A."/>
            <person name="Liang C."/>
            <person name="Lipzen A."/>
            <person name="Lutzoni F."/>
            <person name="Magnuson J."/>
            <person name="Mondo S."/>
            <person name="Nolan M."/>
            <person name="Ohm R."/>
            <person name="Pangilinan J."/>
            <person name="Park H.-J."/>
            <person name="Ramirez L."/>
            <person name="Alfaro M."/>
            <person name="Sun H."/>
            <person name="Tritt A."/>
            <person name="Yoshinaga Y."/>
            <person name="Zwiers L.-H."/>
            <person name="Turgeon B."/>
            <person name="Goodwin S."/>
            <person name="Spatafora J."/>
            <person name="Crous P."/>
            <person name="Grigoriev I."/>
        </authorList>
    </citation>
    <scope>NUCLEOTIDE SEQUENCE</scope>
    <source>
        <strain evidence="4">ATCC 16933</strain>
    </source>
</reference>
<proteinExistence type="inferred from homology"/>
<dbReference type="AlphaFoldDB" id="A0A6A6PDP5"/>
<name>A0A6A6PDP5_9PEZI</name>
<dbReference type="PANTHER" id="PTHR46044">
    <property type="entry name" value="NITRILASE"/>
    <property type="match status" value="1"/>
</dbReference>
<dbReference type="InterPro" id="IPR036526">
    <property type="entry name" value="C-N_Hydrolase_sf"/>
</dbReference>
<keyword evidence="4" id="KW-0378">Hydrolase</keyword>
<accession>A0A6A6PDP5</accession>
<evidence type="ECO:0000313" key="4">
    <source>
        <dbReference type="EMBL" id="KAF2461889.1"/>
    </source>
</evidence>
<dbReference type="GO" id="GO:0016787">
    <property type="term" value="F:hydrolase activity"/>
    <property type="evidence" value="ECO:0007669"/>
    <property type="project" value="UniProtKB-KW"/>
</dbReference>
<dbReference type="EMBL" id="MU001670">
    <property type="protein sequence ID" value="KAF2461889.1"/>
    <property type="molecule type" value="Genomic_DNA"/>
</dbReference>
<evidence type="ECO:0000313" key="5">
    <source>
        <dbReference type="Proteomes" id="UP000799766"/>
    </source>
</evidence>
<dbReference type="Gene3D" id="3.60.110.10">
    <property type="entry name" value="Carbon-nitrogen hydrolase"/>
    <property type="match status" value="2"/>
</dbReference>
<feature type="domain" description="CN hydrolase" evidence="3">
    <location>
        <begin position="5"/>
        <end position="417"/>
    </location>
</feature>
<evidence type="ECO:0000259" key="3">
    <source>
        <dbReference type="PROSITE" id="PS50263"/>
    </source>
</evidence>